<evidence type="ECO:0000313" key="1">
    <source>
        <dbReference type="EMBL" id="VTJ81751.1"/>
    </source>
</evidence>
<name>A0A5E4CLA7_MARMO</name>
<keyword evidence="2" id="KW-1185">Reference proteome</keyword>
<dbReference type="SUPFAM" id="SSF47473">
    <property type="entry name" value="EF-hand"/>
    <property type="match status" value="1"/>
</dbReference>
<dbReference type="EMBL" id="CABDUW010001459">
    <property type="protein sequence ID" value="VTJ81751.1"/>
    <property type="molecule type" value="Genomic_DNA"/>
</dbReference>
<gene>
    <name evidence="1" type="ORF">MONAX_5E040235</name>
</gene>
<comment type="caution">
    <text evidence="1">The sequence shown here is derived from an EMBL/GenBank/DDBJ whole genome shotgun (WGS) entry which is preliminary data.</text>
</comment>
<protein>
    <recommendedName>
        <fullName evidence="3">EF-hand domain-containing protein</fullName>
    </recommendedName>
</protein>
<organism evidence="1 2">
    <name type="scientific">Marmota monax</name>
    <name type="common">Woodchuck</name>
    <dbReference type="NCBI Taxonomy" id="9995"/>
    <lineage>
        <taxon>Eukaryota</taxon>
        <taxon>Metazoa</taxon>
        <taxon>Chordata</taxon>
        <taxon>Craniata</taxon>
        <taxon>Vertebrata</taxon>
        <taxon>Euteleostomi</taxon>
        <taxon>Mammalia</taxon>
        <taxon>Eutheria</taxon>
        <taxon>Euarchontoglires</taxon>
        <taxon>Glires</taxon>
        <taxon>Rodentia</taxon>
        <taxon>Sciuromorpha</taxon>
        <taxon>Sciuridae</taxon>
        <taxon>Xerinae</taxon>
        <taxon>Marmotini</taxon>
        <taxon>Marmota</taxon>
    </lineage>
</organism>
<dbReference type="InterPro" id="IPR011992">
    <property type="entry name" value="EF-hand-dom_pair"/>
</dbReference>
<dbReference type="Gene3D" id="1.10.238.10">
    <property type="entry name" value="EF-hand"/>
    <property type="match status" value="1"/>
</dbReference>
<evidence type="ECO:0000313" key="2">
    <source>
        <dbReference type="Proteomes" id="UP000335636"/>
    </source>
</evidence>
<sequence>MLRWPAAIGSVGLSSVDSCRESKRSALLLDIGDGRFKALSSPTSAYLSHGQPPARQGFTLSVTLPQLVSRGLSDPRLSWLQNLGSAHRKAGHGVQKVLRERFLRAKVYLTDKLKDHYQDISKALATLDKSKTGSVSLCKLRKVLRDCGCPLKEVELSSLMNRFLSPRHCCATGDTCAPSPSSVTSALILVLIFSTLLVRLGESLAVLDGPVPLPDSVLVGGVFGLLLEAVVEAFSRITRHQPPSPSAPPPHGNAELPRAPRVVWWHPGPQLARGVDSLCVFAPAHCQLIVILLNRPFHGLVPGTFLMCLVNEFRSFVLPELLLISARRRAPALSLWF</sequence>
<evidence type="ECO:0008006" key="3">
    <source>
        <dbReference type="Google" id="ProtNLM"/>
    </source>
</evidence>
<dbReference type="AlphaFoldDB" id="A0A5E4CLA7"/>
<accession>A0A5E4CLA7</accession>
<reference evidence="1" key="1">
    <citation type="submission" date="2019-04" db="EMBL/GenBank/DDBJ databases">
        <authorList>
            <person name="Alioto T."/>
            <person name="Alioto T."/>
        </authorList>
    </citation>
    <scope>NUCLEOTIDE SEQUENCE [LARGE SCALE GENOMIC DNA]</scope>
</reference>
<proteinExistence type="predicted"/>
<dbReference type="Proteomes" id="UP000335636">
    <property type="component" value="Unassembled WGS sequence"/>
</dbReference>